<proteinExistence type="predicted"/>
<dbReference type="OrthoDB" id="6504677at2"/>
<dbReference type="STRING" id="29486.UGYR_01680"/>
<dbReference type="KEGG" id="yrb:UGYR_01680"/>
<name>A0A085U7I3_YERRU</name>
<dbReference type="GeneID" id="66879468"/>
<dbReference type="InterPro" id="IPR019690">
    <property type="entry name" value="DUF2569"/>
</dbReference>
<reference evidence="3 4" key="2">
    <citation type="submission" date="2018-06" db="EMBL/GenBank/DDBJ databases">
        <authorList>
            <consortium name="Pathogen Informatics"/>
            <person name="Doyle S."/>
        </authorList>
    </citation>
    <scope>NUCLEOTIDE SEQUENCE [LARGE SCALE GENOMIC DNA]</scope>
    <source>
        <strain evidence="3 4">NCTC10476</strain>
    </source>
</reference>
<dbReference type="Proteomes" id="UP000255169">
    <property type="component" value="Unassembled WGS sequence"/>
</dbReference>
<dbReference type="Pfam" id="PF10754">
    <property type="entry name" value="DUF2569"/>
    <property type="match status" value="1"/>
</dbReference>
<dbReference type="PATRIC" id="fig|29486.44.peg.1419"/>
<feature type="transmembrane region" description="Helical" evidence="1">
    <location>
        <begin position="90"/>
        <end position="109"/>
    </location>
</feature>
<gene>
    <name evidence="3" type="primary">ydgK</name>
    <name evidence="2" type="ORF">CSF007_8870</name>
    <name evidence="3" type="ORF">NCTC10476_00365</name>
</gene>
<feature type="transmembrane region" description="Helical" evidence="1">
    <location>
        <begin position="115"/>
        <end position="134"/>
    </location>
</feature>
<feature type="transmembrane region" description="Helical" evidence="1">
    <location>
        <begin position="12"/>
        <end position="37"/>
    </location>
</feature>
<keyword evidence="1" id="KW-0812">Transmembrane</keyword>
<accession>A0A085U7I3</accession>
<keyword evidence="1" id="KW-1133">Transmembrane helix</keyword>
<dbReference type="AlphaFoldDB" id="A0A085U7I3"/>
<organism evidence="3 4">
    <name type="scientific">Yersinia ruckeri</name>
    <dbReference type="NCBI Taxonomy" id="29486"/>
    <lineage>
        <taxon>Bacteria</taxon>
        <taxon>Pseudomonadati</taxon>
        <taxon>Pseudomonadota</taxon>
        <taxon>Gammaproteobacteria</taxon>
        <taxon>Enterobacterales</taxon>
        <taxon>Yersiniaceae</taxon>
        <taxon>Yersinia</taxon>
    </lineage>
</organism>
<sequence>MSQSEDYQRIGGWLLAPMAYMIVTLLSATLMLALYAMAIVTPESREYLIANSQAFTLQWYFSVVTTLFMWGFTLWVLWLFCSRSRRFPQLFILWLLLTVILALKAFAFSPISDEVALRALGWPLLAAAIFVPYMRKSTRVKGTFTEN</sequence>
<keyword evidence="4" id="KW-1185">Reference proteome</keyword>
<keyword evidence="1" id="KW-0472">Membrane</keyword>
<evidence type="ECO:0000313" key="3">
    <source>
        <dbReference type="EMBL" id="SUP99089.1"/>
    </source>
</evidence>
<feature type="transmembrane region" description="Helical" evidence="1">
    <location>
        <begin position="57"/>
        <end position="78"/>
    </location>
</feature>
<dbReference type="EMBL" id="UHJG01000001">
    <property type="protein sequence ID" value="SUP99089.1"/>
    <property type="molecule type" value="Genomic_DNA"/>
</dbReference>
<dbReference type="RefSeq" id="WP_038242573.1">
    <property type="nucleotide sequence ID" value="NZ_CABIHR010000009.1"/>
</dbReference>
<protein>
    <submittedName>
        <fullName evidence="3">Membrane protein</fullName>
    </submittedName>
</protein>
<evidence type="ECO:0000313" key="4">
    <source>
        <dbReference type="Proteomes" id="UP000255169"/>
    </source>
</evidence>
<dbReference type="EMBL" id="LN681231">
    <property type="protein sequence ID" value="CEK27527.1"/>
    <property type="molecule type" value="Genomic_DNA"/>
</dbReference>
<dbReference type="eggNOG" id="ENOG502ZZZI">
    <property type="taxonomic scope" value="Bacteria"/>
</dbReference>
<evidence type="ECO:0000256" key="1">
    <source>
        <dbReference type="SAM" id="Phobius"/>
    </source>
</evidence>
<evidence type="ECO:0000313" key="2">
    <source>
        <dbReference type="EMBL" id="CEK27527.1"/>
    </source>
</evidence>
<reference evidence="2" key="1">
    <citation type="journal article" date="2015" name="Genome Announc.">
        <title>Complete Genome Sequence of Yersinia ruckeri Strain CSF007-82, Etiologic Agent of Red Mouth Disease in Salmonid Fish.</title>
        <authorList>
            <person name="Nelson M.C."/>
            <person name="LaPatra S.E."/>
            <person name="Welch T.J."/>
            <person name="Graf J."/>
        </authorList>
    </citation>
    <scope>NUCLEOTIDE SEQUENCE</scope>
    <source>
        <strain evidence="2">CSF007-82</strain>
    </source>
</reference>